<evidence type="ECO:0000313" key="3">
    <source>
        <dbReference type="EMBL" id="KAH6830126.1"/>
    </source>
</evidence>
<dbReference type="Pfam" id="PF10358">
    <property type="entry name" value="NT-C2"/>
    <property type="match status" value="1"/>
</dbReference>
<feature type="compositionally biased region" description="Polar residues" evidence="1">
    <location>
        <begin position="230"/>
        <end position="240"/>
    </location>
</feature>
<dbReference type="PROSITE" id="PS51840">
    <property type="entry name" value="C2_NT"/>
    <property type="match status" value="1"/>
</dbReference>
<evidence type="ECO:0000256" key="1">
    <source>
        <dbReference type="SAM" id="MobiDB-lite"/>
    </source>
</evidence>
<feature type="compositionally biased region" description="Basic and acidic residues" evidence="1">
    <location>
        <begin position="475"/>
        <end position="486"/>
    </location>
</feature>
<feature type="compositionally biased region" description="Low complexity" evidence="1">
    <location>
        <begin position="189"/>
        <end position="200"/>
    </location>
</feature>
<proteinExistence type="predicted"/>
<comment type="caution">
    <text evidence="3">The sequence shown here is derived from an EMBL/GenBank/DDBJ whole genome shotgun (WGS) entry which is preliminary data.</text>
</comment>
<dbReference type="AlphaFoldDB" id="A0AAD4P8F8"/>
<feature type="domain" description="C2 NT-type" evidence="2">
    <location>
        <begin position="7"/>
        <end position="153"/>
    </location>
</feature>
<protein>
    <submittedName>
        <fullName evidence="3">EEIG1/EHBP1 protein amino-terminal domain protein</fullName>
    </submittedName>
</protein>
<dbReference type="EMBL" id="SDAM02000101">
    <property type="protein sequence ID" value="KAH6830126.1"/>
    <property type="molecule type" value="Genomic_DNA"/>
</dbReference>
<dbReference type="PANTHER" id="PTHR31344">
    <property type="entry name" value="NUCLEAR PORE COMPLEX PROTEIN NUP205"/>
    <property type="match status" value="1"/>
</dbReference>
<gene>
    <name evidence="3" type="ORF">C2S53_017967</name>
</gene>
<keyword evidence="4" id="KW-1185">Reference proteome</keyword>
<sequence length="1009" mass="111370">MVLGIRSKHRRGASVKVEYTVHVQEIRPWPPSESLRSVQKVLLQWENGNQYSGSFLSIAQDSKIVFTESFKLPLILYQDKKSHDKFQKNCLEFSLFVPRKDKAKGQLLGTAMVNLADYGVIESMLSINVPVSLKKSSNNSVQPALVIGLEPVERESSNSSPSVGLSKQTSLDNDIDNMEIASFTDDDASSQSSRTAGSSTYEVGTSSPSEIEKNGYGNAGYDSEKKRNGRLSSTDTSSRTWKQDNDNDYISKFRERSMTSVKKNSETPLLRTFPSSISHRDVHVKPNTIVANFLQESASPNSDEVITNSKHKEIENIEQSVEGKSDEGFAPEGIVISAYNRGKNAVKSDSANSLDSHATQENDLREDNEQINDALAYMVNIEEKRELKEMGSDEHEEMTHFPENGLIGNLSEEAIGGQAIVLSEKAPAFPLPSSKRVQHMKSVRKHDAVEGNGLPSENYAGDKELQPEIPYSSQKKGEPGEVIKPKTELPDCRDEWKTEIEMLREELREAAATEVGLYAVVAEHASSANKVHTPARRLSRFYTDACKAGSQAKRASAARAAVSGLVLVSKSCGHDVPRLTFWLSNSIMLRAIVSQTTAEFSNCNRPGGKINGSVSELRRPHKLADSSHVEGEQSTSTDESDDKEDVSTFITALEKVESWLFSRIVESLWWQTFTPHMQPTVATASDISPGSGTKKTCGRRNSLGNHEQGNFSIQLWKKAFKDARERLCPLRAGGHECGCLSVLFRLVMEQLIDRLDMAMFNAILRESADEMPTDPVSDPISESKVLPIPYGESSFGAGVELKNSIGNWSRWLTDLFGLEDDSTDHGSIRGDGKSFKAFRLLHSLSDLMMLPFGMLADPSTRKEVCPLFGPNIIKRVLNSFVPDEFCPDPIPQSIIDALETEVSDASEDILTSFPCTANPTKYTPPAAALLTCVGEVGSQVLKSSRLSSIKKSYNSDDELDELDSSFTSIVPDSFQSSALAKLSSIAREKGGRNVVRYQLLREIWKDDDE</sequence>
<dbReference type="Proteomes" id="UP001190926">
    <property type="component" value="Unassembled WGS sequence"/>
</dbReference>
<evidence type="ECO:0000259" key="2">
    <source>
        <dbReference type="PROSITE" id="PS51840"/>
    </source>
</evidence>
<feature type="region of interest" description="Disordered" evidence="1">
    <location>
        <begin position="681"/>
        <end position="703"/>
    </location>
</feature>
<feature type="region of interest" description="Disordered" evidence="1">
    <location>
        <begin position="445"/>
        <end position="486"/>
    </location>
</feature>
<feature type="region of interest" description="Disordered" evidence="1">
    <location>
        <begin position="609"/>
        <end position="643"/>
    </location>
</feature>
<feature type="compositionally biased region" description="Polar residues" evidence="1">
    <location>
        <begin position="157"/>
        <end position="171"/>
    </location>
</feature>
<dbReference type="InterPro" id="IPR019448">
    <property type="entry name" value="NT-C2"/>
</dbReference>
<dbReference type="GO" id="GO:0005643">
    <property type="term" value="C:nuclear pore"/>
    <property type="evidence" value="ECO:0007669"/>
    <property type="project" value="InterPro"/>
</dbReference>
<organism evidence="3 4">
    <name type="scientific">Perilla frutescens var. hirtella</name>
    <name type="common">Perilla citriodora</name>
    <name type="synonym">Perilla setoyensis</name>
    <dbReference type="NCBI Taxonomy" id="608512"/>
    <lineage>
        <taxon>Eukaryota</taxon>
        <taxon>Viridiplantae</taxon>
        <taxon>Streptophyta</taxon>
        <taxon>Embryophyta</taxon>
        <taxon>Tracheophyta</taxon>
        <taxon>Spermatophyta</taxon>
        <taxon>Magnoliopsida</taxon>
        <taxon>eudicotyledons</taxon>
        <taxon>Gunneridae</taxon>
        <taxon>Pentapetalae</taxon>
        <taxon>asterids</taxon>
        <taxon>lamiids</taxon>
        <taxon>Lamiales</taxon>
        <taxon>Lamiaceae</taxon>
        <taxon>Nepetoideae</taxon>
        <taxon>Elsholtzieae</taxon>
        <taxon>Perilla</taxon>
    </lineage>
</organism>
<evidence type="ECO:0000313" key="4">
    <source>
        <dbReference type="Proteomes" id="UP001190926"/>
    </source>
</evidence>
<feature type="region of interest" description="Disordered" evidence="1">
    <location>
        <begin position="182"/>
        <end position="244"/>
    </location>
</feature>
<reference evidence="3 4" key="1">
    <citation type="journal article" date="2021" name="Nat. Commun.">
        <title>Incipient diploidization of the medicinal plant Perilla within 10,000 years.</title>
        <authorList>
            <person name="Zhang Y."/>
            <person name="Shen Q."/>
            <person name="Leng L."/>
            <person name="Zhang D."/>
            <person name="Chen S."/>
            <person name="Shi Y."/>
            <person name="Ning Z."/>
            <person name="Chen S."/>
        </authorList>
    </citation>
    <scope>NUCLEOTIDE SEQUENCE [LARGE SCALE GENOMIC DNA]</scope>
    <source>
        <strain evidence="4">cv. PC099</strain>
    </source>
</reference>
<dbReference type="InterPro" id="IPR021827">
    <property type="entry name" value="Nup186/Nup192/Nup205"/>
</dbReference>
<name>A0AAD4P8F8_PERFH</name>
<feature type="compositionally biased region" description="Polar residues" evidence="1">
    <location>
        <begin position="681"/>
        <end position="694"/>
    </location>
</feature>
<feature type="region of interest" description="Disordered" evidence="1">
    <location>
        <begin position="152"/>
        <end position="171"/>
    </location>
</feature>
<accession>A0AAD4P8F8</accession>
<feature type="compositionally biased region" description="Basic and acidic residues" evidence="1">
    <location>
        <begin position="616"/>
        <end position="631"/>
    </location>
</feature>
<dbReference type="PANTHER" id="PTHR31344:SF13">
    <property type="entry name" value="EEIG1_EHBP1 PROTEIN AMINO-TERMINAL DOMAIN PROTEIN"/>
    <property type="match status" value="1"/>
</dbReference>